<evidence type="ECO:0000313" key="2">
    <source>
        <dbReference type="EMBL" id="MFL9461352.1"/>
    </source>
</evidence>
<comment type="caution">
    <text evidence="1">The sequence shown here is derived from an EMBL/GenBank/DDBJ whole genome shotgun (WGS) entry which is preliminary data.</text>
</comment>
<dbReference type="InterPro" id="IPR005335">
    <property type="entry name" value="Terminase_ssu"/>
</dbReference>
<dbReference type="Pfam" id="PF03592">
    <property type="entry name" value="Terminase_2"/>
    <property type="match status" value="1"/>
</dbReference>
<dbReference type="Proteomes" id="UP001628874">
    <property type="component" value="Unassembled WGS sequence"/>
</dbReference>
<organism evidence="1 3">
    <name type="scientific">Scytonema tolypothrichoides VB-61278_2</name>
    <dbReference type="NCBI Taxonomy" id="3232314"/>
    <lineage>
        <taxon>Bacteria</taxon>
        <taxon>Bacillati</taxon>
        <taxon>Cyanobacteriota</taxon>
        <taxon>Cyanophyceae</taxon>
        <taxon>Nostocales</taxon>
        <taxon>Scytonemataceae</taxon>
        <taxon>Scytonema</taxon>
    </lineage>
</organism>
<dbReference type="RefSeq" id="WP_050045160.1">
    <property type="nucleotide sequence ID" value="NZ_JBFQGM010000004.1"/>
</dbReference>
<name>A0ABW8WJP6_9CYAN</name>
<dbReference type="InterPro" id="IPR038713">
    <property type="entry name" value="Terminase_Gp1_N_sf"/>
</dbReference>
<dbReference type="Gene3D" id="1.10.10.1400">
    <property type="entry name" value="Terminase, small subunit, N-terminal DNA-binding domain, HTH motif"/>
    <property type="match status" value="1"/>
</dbReference>
<evidence type="ECO:0000313" key="3">
    <source>
        <dbReference type="Proteomes" id="UP001628874"/>
    </source>
</evidence>
<protein>
    <submittedName>
        <fullName evidence="1">Terminase small subunit</fullName>
    </submittedName>
</protein>
<evidence type="ECO:0000313" key="1">
    <source>
        <dbReference type="EMBL" id="MFL9461279.1"/>
    </source>
</evidence>
<proteinExistence type="predicted"/>
<accession>A0ABW8WJP6</accession>
<dbReference type="EMBL" id="JBFQGM010000004">
    <property type="protein sequence ID" value="MFL9461279.1"/>
    <property type="molecule type" value="Genomic_DNA"/>
</dbReference>
<keyword evidence="3" id="KW-1185">Reference proteome</keyword>
<dbReference type="EMBL" id="JBFQGM010000004">
    <property type="protein sequence ID" value="MFL9461352.1"/>
    <property type="molecule type" value="Genomic_DNA"/>
</dbReference>
<gene>
    <name evidence="1" type="ORF">AB0759_11640</name>
    <name evidence="2" type="ORF">AB0759_12005</name>
</gene>
<sequence length="99" mass="11496">MLESPLRKSENPEKNLTPRQLKFCHEYIIDENPVYAYIRAGYHKRLQAAQEESLKLLNLTKIQAKIKQLKTEKLEKALNRQLRIAAELAKIASPGRKLL</sequence>
<reference evidence="1 3" key="1">
    <citation type="submission" date="2024-07" db="EMBL/GenBank/DDBJ databases">
        <authorList>
            <person name="Tripathy S."/>
        </authorList>
    </citation>
    <scope>NUCLEOTIDE SEQUENCE [LARGE SCALE GENOMIC DNA]</scope>
    <source>
        <strain evidence="1 3">VB-61278_2</strain>
    </source>
</reference>